<dbReference type="EnsemblPlants" id="TuG1812G0300001856.01.T01">
    <property type="protein sequence ID" value="TuG1812G0300001856.01.T01"/>
    <property type="gene ID" value="TuG1812G0300001856.01"/>
</dbReference>
<name>A0A8R7TUH2_TRIUA</name>
<keyword evidence="2" id="KW-1185">Reference proteome</keyword>
<dbReference type="Proteomes" id="UP000015106">
    <property type="component" value="Chromosome 3"/>
</dbReference>
<dbReference type="AlphaFoldDB" id="A0A8R7TUH2"/>
<sequence>MGIAAGARHQARGGPLLAVAGHRLPWIHAASKVPDPDTVAAMEDFYQEIYAIDGVHHIDFPQHYPVSCLLGCFEVVGCVRSAGRMCLNHSGMGELRWGTERLCRAGSDQALAAHFLVLI</sequence>
<reference evidence="1" key="3">
    <citation type="submission" date="2022-06" db="UniProtKB">
        <authorList>
            <consortium name="EnsemblPlants"/>
        </authorList>
    </citation>
    <scope>IDENTIFICATION</scope>
</reference>
<reference evidence="2" key="1">
    <citation type="journal article" date="2013" name="Nature">
        <title>Draft genome of the wheat A-genome progenitor Triticum urartu.</title>
        <authorList>
            <person name="Ling H.Q."/>
            <person name="Zhao S."/>
            <person name="Liu D."/>
            <person name="Wang J."/>
            <person name="Sun H."/>
            <person name="Zhang C."/>
            <person name="Fan H."/>
            <person name="Li D."/>
            <person name="Dong L."/>
            <person name="Tao Y."/>
            <person name="Gao C."/>
            <person name="Wu H."/>
            <person name="Li Y."/>
            <person name="Cui Y."/>
            <person name="Guo X."/>
            <person name="Zheng S."/>
            <person name="Wang B."/>
            <person name="Yu K."/>
            <person name="Liang Q."/>
            <person name="Yang W."/>
            <person name="Lou X."/>
            <person name="Chen J."/>
            <person name="Feng M."/>
            <person name="Jian J."/>
            <person name="Zhang X."/>
            <person name="Luo G."/>
            <person name="Jiang Y."/>
            <person name="Liu J."/>
            <person name="Wang Z."/>
            <person name="Sha Y."/>
            <person name="Zhang B."/>
            <person name="Wu H."/>
            <person name="Tang D."/>
            <person name="Shen Q."/>
            <person name="Xue P."/>
            <person name="Zou S."/>
            <person name="Wang X."/>
            <person name="Liu X."/>
            <person name="Wang F."/>
            <person name="Yang Y."/>
            <person name="An X."/>
            <person name="Dong Z."/>
            <person name="Zhang K."/>
            <person name="Zhang X."/>
            <person name="Luo M.C."/>
            <person name="Dvorak J."/>
            <person name="Tong Y."/>
            <person name="Wang J."/>
            <person name="Yang H."/>
            <person name="Li Z."/>
            <person name="Wang D."/>
            <person name="Zhang A."/>
            <person name="Wang J."/>
        </authorList>
    </citation>
    <scope>NUCLEOTIDE SEQUENCE</scope>
    <source>
        <strain evidence="2">cv. G1812</strain>
    </source>
</reference>
<accession>A0A8R7TUH2</accession>
<dbReference type="Gramene" id="TuG1812G0300001856.01.T01">
    <property type="protein sequence ID" value="TuG1812G0300001856.01.T01"/>
    <property type="gene ID" value="TuG1812G0300001856.01"/>
</dbReference>
<protein>
    <submittedName>
        <fullName evidence="1">Uncharacterized protein</fullName>
    </submittedName>
</protein>
<reference evidence="1" key="2">
    <citation type="submission" date="2018-03" db="EMBL/GenBank/DDBJ databases">
        <title>The Triticum urartu genome reveals the dynamic nature of wheat genome evolution.</title>
        <authorList>
            <person name="Ling H."/>
            <person name="Ma B."/>
            <person name="Shi X."/>
            <person name="Liu H."/>
            <person name="Dong L."/>
            <person name="Sun H."/>
            <person name="Cao Y."/>
            <person name="Gao Q."/>
            <person name="Zheng S."/>
            <person name="Li Y."/>
            <person name="Yu Y."/>
            <person name="Du H."/>
            <person name="Qi M."/>
            <person name="Li Y."/>
            <person name="Yu H."/>
            <person name="Cui Y."/>
            <person name="Wang N."/>
            <person name="Chen C."/>
            <person name="Wu H."/>
            <person name="Zhao Y."/>
            <person name="Zhang J."/>
            <person name="Li Y."/>
            <person name="Zhou W."/>
            <person name="Zhang B."/>
            <person name="Hu W."/>
            <person name="Eijk M."/>
            <person name="Tang J."/>
            <person name="Witsenboer H."/>
            <person name="Zhao S."/>
            <person name="Li Z."/>
            <person name="Zhang A."/>
            <person name="Wang D."/>
            <person name="Liang C."/>
        </authorList>
    </citation>
    <scope>NUCLEOTIDE SEQUENCE [LARGE SCALE GENOMIC DNA]</scope>
    <source>
        <strain evidence="1">cv. G1812</strain>
    </source>
</reference>
<proteinExistence type="predicted"/>
<evidence type="ECO:0000313" key="2">
    <source>
        <dbReference type="Proteomes" id="UP000015106"/>
    </source>
</evidence>
<organism evidence="1 2">
    <name type="scientific">Triticum urartu</name>
    <name type="common">Red wild einkorn</name>
    <name type="synonym">Crithodium urartu</name>
    <dbReference type="NCBI Taxonomy" id="4572"/>
    <lineage>
        <taxon>Eukaryota</taxon>
        <taxon>Viridiplantae</taxon>
        <taxon>Streptophyta</taxon>
        <taxon>Embryophyta</taxon>
        <taxon>Tracheophyta</taxon>
        <taxon>Spermatophyta</taxon>
        <taxon>Magnoliopsida</taxon>
        <taxon>Liliopsida</taxon>
        <taxon>Poales</taxon>
        <taxon>Poaceae</taxon>
        <taxon>BOP clade</taxon>
        <taxon>Pooideae</taxon>
        <taxon>Triticodae</taxon>
        <taxon>Triticeae</taxon>
        <taxon>Triticinae</taxon>
        <taxon>Triticum</taxon>
    </lineage>
</organism>
<evidence type="ECO:0000313" key="1">
    <source>
        <dbReference type="EnsemblPlants" id="TuG1812G0300001856.01.T01"/>
    </source>
</evidence>